<evidence type="ECO:0000259" key="1">
    <source>
        <dbReference type="Pfam" id="PF08241"/>
    </source>
</evidence>
<dbReference type="OrthoDB" id="189743at2"/>
<dbReference type="SUPFAM" id="SSF53335">
    <property type="entry name" value="S-adenosyl-L-methionine-dependent methyltransferases"/>
    <property type="match status" value="1"/>
</dbReference>
<evidence type="ECO:0000313" key="3">
    <source>
        <dbReference type="Proteomes" id="UP000198362"/>
    </source>
</evidence>
<dbReference type="InterPro" id="IPR029063">
    <property type="entry name" value="SAM-dependent_MTases_sf"/>
</dbReference>
<evidence type="ECO:0000313" key="2">
    <source>
        <dbReference type="EMBL" id="SNT64557.1"/>
    </source>
</evidence>
<dbReference type="GO" id="GO:0032259">
    <property type="term" value="P:methylation"/>
    <property type="evidence" value="ECO:0007669"/>
    <property type="project" value="UniProtKB-KW"/>
</dbReference>
<feature type="domain" description="Methyltransferase type 11" evidence="1">
    <location>
        <begin position="45"/>
        <end position="133"/>
    </location>
</feature>
<dbReference type="GO" id="GO:0008757">
    <property type="term" value="F:S-adenosylmethionine-dependent methyltransferase activity"/>
    <property type="evidence" value="ECO:0007669"/>
    <property type="project" value="InterPro"/>
</dbReference>
<dbReference type="AlphaFoldDB" id="A0A239PBS1"/>
<proteinExistence type="predicted"/>
<gene>
    <name evidence="2" type="ORF">SAMN05421812_11797</name>
</gene>
<name>A0A239PBS1_9ACTN</name>
<dbReference type="InterPro" id="IPR013216">
    <property type="entry name" value="Methyltransf_11"/>
</dbReference>
<reference evidence="2 3" key="1">
    <citation type="submission" date="2017-06" db="EMBL/GenBank/DDBJ databases">
        <authorList>
            <person name="Kim H.J."/>
            <person name="Triplett B.A."/>
        </authorList>
    </citation>
    <scope>NUCLEOTIDE SEQUENCE [LARGE SCALE GENOMIC DNA]</scope>
    <source>
        <strain evidence="2 3">CGMCC 4.5593</strain>
    </source>
</reference>
<dbReference type="PANTHER" id="PTHR43861:SF1">
    <property type="entry name" value="TRANS-ACONITATE 2-METHYLTRANSFERASE"/>
    <property type="match status" value="1"/>
</dbReference>
<accession>A0A239PBS1</accession>
<dbReference type="Proteomes" id="UP000198362">
    <property type="component" value="Unassembled WGS sequence"/>
</dbReference>
<keyword evidence="2" id="KW-0489">Methyltransferase</keyword>
<dbReference type="CDD" id="cd02440">
    <property type="entry name" value="AdoMet_MTases"/>
    <property type="match status" value="1"/>
</dbReference>
<dbReference type="PANTHER" id="PTHR43861">
    <property type="entry name" value="TRANS-ACONITATE 2-METHYLTRANSFERASE-RELATED"/>
    <property type="match status" value="1"/>
</dbReference>
<protein>
    <submittedName>
        <fullName evidence="2">Methyltransferase domain-containing protein</fullName>
    </submittedName>
</protein>
<organism evidence="2 3">
    <name type="scientific">Asanoa hainanensis</name>
    <dbReference type="NCBI Taxonomy" id="560556"/>
    <lineage>
        <taxon>Bacteria</taxon>
        <taxon>Bacillati</taxon>
        <taxon>Actinomycetota</taxon>
        <taxon>Actinomycetes</taxon>
        <taxon>Micromonosporales</taxon>
        <taxon>Micromonosporaceae</taxon>
        <taxon>Asanoa</taxon>
    </lineage>
</organism>
<sequence>MINETRETYDLIAAEYVRRKRAVDGRLQNDLDALCAAIPPSGVVVDAGCGPGRELELLRDRGFAAVGVDLSLGQLRAGGQRGVAQADMRHLPLRTGSADAVWCQAALLHVPHAAVPGVLAEFARVVRHGGALYLNVAEGDGEGWEVASNYGSERRRWFTYHREADLTALLASAGFGVGRVGRNRAHRDWLAVHAFRMFPKLSGSR</sequence>
<dbReference type="Gene3D" id="3.40.50.150">
    <property type="entry name" value="Vaccinia Virus protein VP39"/>
    <property type="match status" value="1"/>
</dbReference>
<dbReference type="RefSeq" id="WP_089254460.1">
    <property type="nucleotide sequence ID" value="NZ_FZPH01000017.1"/>
</dbReference>
<dbReference type="Pfam" id="PF08241">
    <property type="entry name" value="Methyltransf_11"/>
    <property type="match status" value="1"/>
</dbReference>
<keyword evidence="3" id="KW-1185">Reference proteome</keyword>
<keyword evidence="2" id="KW-0808">Transferase</keyword>
<dbReference type="EMBL" id="FZPH01000017">
    <property type="protein sequence ID" value="SNT64557.1"/>
    <property type="molecule type" value="Genomic_DNA"/>
</dbReference>